<keyword evidence="9 17" id="KW-0349">Heme</keyword>
<dbReference type="GO" id="GO:0046872">
    <property type="term" value="F:metal ion binding"/>
    <property type="evidence" value="ECO:0007669"/>
    <property type="project" value="UniProtKB-KW"/>
</dbReference>
<evidence type="ECO:0000256" key="2">
    <source>
        <dbReference type="ARBA" id="ARBA00004429"/>
    </source>
</evidence>
<comment type="cofactor">
    <cofactor evidence="17">
        <name>heme</name>
        <dbReference type="ChEBI" id="CHEBI:30413"/>
    </cofactor>
    <text evidence="17">The heme is bound between the two transmembrane subunits.</text>
</comment>
<evidence type="ECO:0000256" key="9">
    <source>
        <dbReference type="ARBA" id="ARBA00022617"/>
    </source>
</evidence>
<keyword evidence="14 17" id="KW-0408">Iron</keyword>
<keyword evidence="11 17" id="KW-0479">Metal-binding</keyword>
<evidence type="ECO:0000256" key="3">
    <source>
        <dbReference type="ARBA" id="ARBA00005163"/>
    </source>
</evidence>
<name>A0A5C7S2L4_THASP</name>
<dbReference type="InterPro" id="IPR014312">
    <property type="entry name" value="Succ_DH_anchor"/>
</dbReference>
<keyword evidence="7" id="KW-0997">Cell inner membrane</keyword>
<comment type="subcellular location">
    <subcellularLocation>
        <location evidence="2">Cell inner membrane</location>
        <topology evidence="2">Multi-pass membrane protein</topology>
    </subcellularLocation>
</comment>
<dbReference type="SUPFAM" id="SSF81343">
    <property type="entry name" value="Fumarate reductase respiratory complex transmembrane subunits"/>
    <property type="match status" value="1"/>
</dbReference>
<dbReference type="GO" id="GO:0006099">
    <property type="term" value="P:tricarboxylic acid cycle"/>
    <property type="evidence" value="ECO:0007669"/>
    <property type="project" value="UniProtKB-UniPathway"/>
</dbReference>
<evidence type="ECO:0000256" key="11">
    <source>
        <dbReference type="ARBA" id="ARBA00022723"/>
    </source>
</evidence>
<feature type="binding site" evidence="16">
    <location>
        <position position="84"/>
    </location>
    <ligand>
        <name>a ubiquinone</name>
        <dbReference type="ChEBI" id="CHEBI:16389"/>
    </ligand>
</feature>
<evidence type="ECO:0000256" key="6">
    <source>
        <dbReference type="ARBA" id="ARBA00022475"/>
    </source>
</evidence>
<evidence type="ECO:0000256" key="17">
    <source>
        <dbReference type="PIRSR" id="PIRSR000169-2"/>
    </source>
</evidence>
<feature type="transmembrane region" description="Helical" evidence="18">
    <location>
        <begin position="93"/>
        <end position="114"/>
    </location>
</feature>
<gene>
    <name evidence="19" type="primary">sdhD</name>
    <name evidence="19" type="ORF">E6Q80_24170</name>
</gene>
<evidence type="ECO:0000256" key="5">
    <source>
        <dbReference type="ARBA" id="ARBA00022448"/>
    </source>
</evidence>
<dbReference type="EMBL" id="SSFD01000411">
    <property type="protein sequence ID" value="TXH77800.1"/>
    <property type="molecule type" value="Genomic_DNA"/>
</dbReference>
<evidence type="ECO:0000256" key="16">
    <source>
        <dbReference type="PIRSR" id="PIRSR000169-1"/>
    </source>
</evidence>
<keyword evidence="5" id="KW-0813">Transport</keyword>
<keyword evidence="15 18" id="KW-0472">Membrane</keyword>
<proteinExistence type="predicted"/>
<dbReference type="RefSeq" id="WP_004303354.1">
    <property type="nucleotide sequence ID" value="NZ_JAKLLK010000003.1"/>
</dbReference>
<comment type="pathway">
    <text evidence="3">Carbohydrate metabolism; tricarboxylic acid cycle.</text>
</comment>
<evidence type="ECO:0000313" key="20">
    <source>
        <dbReference type="Proteomes" id="UP000321192"/>
    </source>
</evidence>
<comment type="caution">
    <text evidence="19">The sequence shown here is derived from an EMBL/GenBank/DDBJ whole genome shotgun (WGS) entry which is preliminary data.</text>
</comment>
<dbReference type="CDD" id="cd03494">
    <property type="entry name" value="SQR_TypeC_SdhD"/>
    <property type="match status" value="1"/>
</dbReference>
<evidence type="ECO:0000313" key="19">
    <source>
        <dbReference type="EMBL" id="TXH77800.1"/>
    </source>
</evidence>
<keyword evidence="8" id="KW-0816">Tricarboxylic acid cycle</keyword>
<keyword evidence="13 18" id="KW-1133">Transmembrane helix</keyword>
<dbReference type="GO" id="GO:0020037">
    <property type="term" value="F:heme binding"/>
    <property type="evidence" value="ECO:0007669"/>
    <property type="project" value="InterPro"/>
</dbReference>
<protein>
    <recommendedName>
        <fullName evidence="4">Succinate dehydrogenase hydrophobic membrane anchor subunit</fullName>
    </recommendedName>
</protein>
<keyword evidence="12" id="KW-0249">Electron transport</keyword>
<evidence type="ECO:0000256" key="13">
    <source>
        <dbReference type="ARBA" id="ARBA00022989"/>
    </source>
</evidence>
<keyword evidence="6" id="KW-1003">Cell membrane</keyword>
<keyword evidence="10 18" id="KW-0812">Transmembrane</keyword>
<accession>A0A5C7S2L4</accession>
<evidence type="ECO:0000256" key="1">
    <source>
        <dbReference type="ARBA" id="ARBA00004050"/>
    </source>
</evidence>
<dbReference type="UniPathway" id="UPA00223"/>
<evidence type="ECO:0000256" key="15">
    <source>
        <dbReference type="ARBA" id="ARBA00023136"/>
    </source>
</evidence>
<evidence type="ECO:0000256" key="12">
    <source>
        <dbReference type="ARBA" id="ARBA00022982"/>
    </source>
</evidence>
<dbReference type="Pfam" id="PF01127">
    <property type="entry name" value="Sdh_cyt"/>
    <property type="match status" value="1"/>
</dbReference>
<reference evidence="19 20" key="1">
    <citation type="submission" date="2018-09" db="EMBL/GenBank/DDBJ databases">
        <title>Metagenome Assembled Genomes from an Advanced Water Purification Facility.</title>
        <authorList>
            <person name="Stamps B.W."/>
            <person name="Spear J.R."/>
        </authorList>
    </citation>
    <scope>NUCLEOTIDE SEQUENCE [LARGE SCALE GENOMIC DNA]</scope>
    <source>
        <strain evidence="19">Bin_27_1</strain>
    </source>
</reference>
<dbReference type="InterPro" id="IPR000701">
    <property type="entry name" value="SuccDH_FuR_B_TM-su"/>
</dbReference>
<evidence type="ECO:0000256" key="18">
    <source>
        <dbReference type="SAM" id="Phobius"/>
    </source>
</evidence>
<dbReference type="PANTHER" id="PTHR38689:SF1">
    <property type="entry name" value="SUCCINATE DEHYDROGENASE HYDROPHOBIC MEMBRANE ANCHOR SUBUNIT"/>
    <property type="match status" value="1"/>
</dbReference>
<evidence type="ECO:0000256" key="10">
    <source>
        <dbReference type="ARBA" id="ARBA00022692"/>
    </source>
</evidence>
<evidence type="ECO:0000256" key="8">
    <source>
        <dbReference type="ARBA" id="ARBA00022532"/>
    </source>
</evidence>
<feature type="binding site" description="axial binding residue" evidence="17">
    <location>
        <position position="72"/>
    </location>
    <ligand>
        <name>heme</name>
        <dbReference type="ChEBI" id="CHEBI:30413"/>
        <note>ligand shared with second transmembrane subunit</note>
    </ligand>
    <ligandPart>
        <name>Fe</name>
        <dbReference type="ChEBI" id="CHEBI:18248"/>
    </ligandPart>
</feature>
<comment type="function">
    <text evidence="1">Membrane-anchoring subunit of succinate dehydrogenase (SDH).</text>
</comment>
<dbReference type="PANTHER" id="PTHR38689">
    <property type="entry name" value="SUCCINATE DEHYDROGENASE HYDROPHOBIC MEMBRANE ANCHOR SUBUNIT"/>
    <property type="match status" value="1"/>
</dbReference>
<dbReference type="GO" id="GO:0017004">
    <property type="term" value="P:cytochrome complex assembly"/>
    <property type="evidence" value="ECO:0007669"/>
    <property type="project" value="TreeGrafter"/>
</dbReference>
<evidence type="ECO:0000256" key="14">
    <source>
        <dbReference type="ARBA" id="ARBA00023004"/>
    </source>
</evidence>
<evidence type="ECO:0000256" key="7">
    <source>
        <dbReference type="ARBA" id="ARBA00022519"/>
    </source>
</evidence>
<feature type="transmembrane region" description="Helical" evidence="18">
    <location>
        <begin position="21"/>
        <end position="41"/>
    </location>
</feature>
<dbReference type="GO" id="GO:0009055">
    <property type="term" value="F:electron transfer activity"/>
    <property type="evidence" value="ECO:0007669"/>
    <property type="project" value="TreeGrafter"/>
</dbReference>
<dbReference type="PIRSF" id="PIRSF000169">
    <property type="entry name" value="SDH_D"/>
    <property type="match status" value="1"/>
</dbReference>
<dbReference type="GO" id="GO:0005886">
    <property type="term" value="C:plasma membrane"/>
    <property type="evidence" value="ECO:0007669"/>
    <property type="project" value="UniProtKB-SubCell"/>
</dbReference>
<organism evidence="19 20">
    <name type="scientific">Thauera aminoaromatica</name>
    <dbReference type="NCBI Taxonomy" id="164330"/>
    <lineage>
        <taxon>Bacteria</taxon>
        <taxon>Pseudomonadati</taxon>
        <taxon>Pseudomonadota</taxon>
        <taxon>Betaproteobacteria</taxon>
        <taxon>Rhodocyclales</taxon>
        <taxon>Zoogloeaceae</taxon>
        <taxon>Thauera</taxon>
    </lineage>
</organism>
<dbReference type="AlphaFoldDB" id="A0A5C7S2L4"/>
<sequence length="116" mass="13514">MVKQRTVVGAHYGLKDWIAQRATAVYMAAYTIIFALCAFSLRELNYQEWSGLFSHGLFKFLSFLFFLSVFYHAWIGIRDLWMDYIKPNGVRLALHLVTIFVLVGYAGWAAQILWRL</sequence>
<dbReference type="Gene3D" id="1.20.1300.10">
    <property type="entry name" value="Fumarate reductase/succinate dehydrogenase, transmembrane subunit"/>
    <property type="match status" value="1"/>
</dbReference>
<dbReference type="Proteomes" id="UP000321192">
    <property type="component" value="Unassembled WGS sequence"/>
</dbReference>
<dbReference type="InterPro" id="IPR034804">
    <property type="entry name" value="SQR/QFR_C/D"/>
</dbReference>
<dbReference type="NCBIfam" id="TIGR02968">
    <property type="entry name" value="succ_dehyd_anc"/>
    <property type="match status" value="1"/>
</dbReference>
<evidence type="ECO:0000256" key="4">
    <source>
        <dbReference type="ARBA" id="ARBA00019425"/>
    </source>
</evidence>